<evidence type="ECO:0000256" key="1">
    <source>
        <dbReference type="SAM" id="Phobius"/>
    </source>
</evidence>
<evidence type="ECO:0000313" key="3">
    <source>
        <dbReference type="Proteomes" id="UP000294963"/>
    </source>
</evidence>
<name>A0A4R1XIT7_ACICA</name>
<accession>A0A4R1XIT7</accession>
<keyword evidence="1" id="KW-0472">Membrane</keyword>
<reference evidence="2 3" key="1">
    <citation type="submission" date="2019-03" db="EMBL/GenBank/DDBJ databases">
        <title>Genomic analyses of the natural microbiome of Caenorhabditis elegans.</title>
        <authorList>
            <person name="Samuel B."/>
        </authorList>
    </citation>
    <scope>NUCLEOTIDE SEQUENCE [LARGE SCALE GENOMIC DNA]</scope>
    <source>
        <strain evidence="2 3">JUb89</strain>
    </source>
</reference>
<feature type="transmembrane region" description="Helical" evidence="1">
    <location>
        <begin position="75"/>
        <end position="95"/>
    </location>
</feature>
<comment type="caution">
    <text evidence="2">The sequence shown here is derived from an EMBL/GenBank/DDBJ whole genome shotgun (WGS) entry which is preliminary data.</text>
</comment>
<evidence type="ECO:0000313" key="2">
    <source>
        <dbReference type="EMBL" id="TCM63834.1"/>
    </source>
</evidence>
<dbReference type="Proteomes" id="UP000294963">
    <property type="component" value="Unassembled WGS sequence"/>
</dbReference>
<proteinExistence type="predicted"/>
<gene>
    <name evidence="2" type="ORF">EC844_11948</name>
</gene>
<protein>
    <submittedName>
        <fullName evidence="2">Uncharacterized protein</fullName>
    </submittedName>
</protein>
<keyword evidence="1" id="KW-0812">Transmembrane</keyword>
<feature type="transmembrane region" description="Helical" evidence="1">
    <location>
        <begin position="30"/>
        <end position="49"/>
    </location>
</feature>
<organism evidence="2 3">
    <name type="scientific">Acinetobacter calcoaceticus</name>
    <dbReference type="NCBI Taxonomy" id="471"/>
    <lineage>
        <taxon>Bacteria</taxon>
        <taxon>Pseudomonadati</taxon>
        <taxon>Pseudomonadota</taxon>
        <taxon>Gammaproteobacteria</taxon>
        <taxon>Moraxellales</taxon>
        <taxon>Moraxellaceae</taxon>
        <taxon>Acinetobacter</taxon>
        <taxon>Acinetobacter calcoaceticus/baumannii complex</taxon>
    </lineage>
</organism>
<keyword evidence="3" id="KW-1185">Reference proteome</keyword>
<sequence length="157" mass="18171">MRYLSVILALATFVAITVNLLSYITFFSYSFKLCLALLILFSVLTFFTLPNLERAKVKNGEPLQFYLKWPMQSRVISIVLLAYAIGSGVIGIYLLNDKSVVLLNEKFMLEKDSVLIKQVSLIEFERYEQRVSRIFSAALMLFYFALYNMSRYNRITA</sequence>
<dbReference type="AlphaFoldDB" id="A0A4R1XIT7"/>
<feature type="transmembrane region" description="Helical" evidence="1">
    <location>
        <begin position="131"/>
        <end position="149"/>
    </location>
</feature>
<dbReference type="EMBL" id="SLVJ01000019">
    <property type="protein sequence ID" value="TCM63834.1"/>
    <property type="molecule type" value="Genomic_DNA"/>
</dbReference>
<keyword evidence="1" id="KW-1133">Transmembrane helix</keyword>